<dbReference type="PROSITE" id="PS50026">
    <property type="entry name" value="EGF_3"/>
    <property type="match status" value="1"/>
</dbReference>
<protein>
    <recommendedName>
        <fullName evidence="2">EGF-like domain-containing protein</fullName>
    </recommendedName>
</protein>
<name>A0A814REM2_9BILA</name>
<dbReference type="InterPro" id="IPR000742">
    <property type="entry name" value="EGF"/>
</dbReference>
<evidence type="ECO:0000313" key="4">
    <source>
        <dbReference type="Proteomes" id="UP000663879"/>
    </source>
</evidence>
<sequence length="175" mass="20379">FSVHEYPYESKYVVENLNCSILNQHKILSVDYLNTSQCINFCGRLKSSFAAIWTDFCYCGDDYTIQPNKISEKCFHVYKIKYNLDQTSMESNSFSKLIDTYTKQKDWQPIRYDIKTLNELLSKNLDASSCILLNCSNNGICNKNNFECICNEHYYGVACELPQKKCESQNRCLNL</sequence>
<dbReference type="EMBL" id="CAJNOC010009793">
    <property type="protein sequence ID" value="CAF1132915.1"/>
    <property type="molecule type" value="Genomic_DNA"/>
</dbReference>
<keyword evidence="4" id="KW-1185">Reference proteome</keyword>
<evidence type="ECO:0000313" key="3">
    <source>
        <dbReference type="EMBL" id="CAF1132915.1"/>
    </source>
</evidence>
<keyword evidence="1" id="KW-0245">EGF-like domain</keyword>
<reference evidence="3" key="1">
    <citation type="submission" date="2021-02" db="EMBL/GenBank/DDBJ databases">
        <authorList>
            <person name="Nowell W R."/>
        </authorList>
    </citation>
    <scope>NUCLEOTIDE SEQUENCE</scope>
    <source>
        <strain evidence="3">Ploen Becks lab</strain>
    </source>
</reference>
<dbReference type="SUPFAM" id="SSF57196">
    <property type="entry name" value="EGF/Laminin"/>
    <property type="match status" value="1"/>
</dbReference>
<dbReference type="Proteomes" id="UP000663879">
    <property type="component" value="Unassembled WGS sequence"/>
</dbReference>
<comment type="caution">
    <text evidence="3">The sequence shown here is derived from an EMBL/GenBank/DDBJ whole genome shotgun (WGS) entry which is preliminary data.</text>
</comment>
<feature type="non-terminal residue" evidence="3">
    <location>
        <position position="1"/>
    </location>
</feature>
<dbReference type="AlphaFoldDB" id="A0A814REM2"/>
<feature type="disulfide bond" evidence="1">
    <location>
        <begin position="150"/>
        <end position="159"/>
    </location>
</feature>
<accession>A0A814REM2</accession>
<proteinExistence type="predicted"/>
<evidence type="ECO:0000259" key="2">
    <source>
        <dbReference type="PROSITE" id="PS50026"/>
    </source>
</evidence>
<organism evidence="3 4">
    <name type="scientific">Brachionus calyciflorus</name>
    <dbReference type="NCBI Taxonomy" id="104777"/>
    <lineage>
        <taxon>Eukaryota</taxon>
        <taxon>Metazoa</taxon>
        <taxon>Spiralia</taxon>
        <taxon>Gnathifera</taxon>
        <taxon>Rotifera</taxon>
        <taxon>Eurotatoria</taxon>
        <taxon>Monogononta</taxon>
        <taxon>Pseudotrocha</taxon>
        <taxon>Ploima</taxon>
        <taxon>Brachionidae</taxon>
        <taxon>Brachionus</taxon>
    </lineage>
</organism>
<gene>
    <name evidence="3" type="ORF">OXX778_LOCUS22559</name>
</gene>
<dbReference type="PROSITE" id="PS00022">
    <property type="entry name" value="EGF_1"/>
    <property type="match status" value="1"/>
</dbReference>
<keyword evidence="1" id="KW-1015">Disulfide bond</keyword>
<dbReference type="Gene3D" id="2.10.25.10">
    <property type="entry name" value="Laminin"/>
    <property type="match status" value="1"/>
</dbReference>
<comment type="caution">
    <text evidence="1">Lacks conserved residue(s) required for the propagation of feature annotation.</text>
</comment>
<evidence type="ECO:0000256" key="1">
    <source>
        <dbReference type="PROSITE-ProRule" id="PRU00076"/>
    </source>
</evidence>
<feature type="non-terminal residue" evidence="3">
    <location>
        <position position="175"/>
    </location>
</feature>
<feature type="domain" description="EGF-like" evidence="2">
    <location>
        <begin position="126"/>
        <end position="160"/>
    </location>
</feature>